<dbReference type="InterPro" id="IPR029058">
    <property type="entry name" value="AB_hydrolase_fold"/>
</dbReference>
<dbReference type="OrthoDB" id="7531at2157"/>
<dbReference type="STRING" id="1095776.SAMN04515672_0507"/>
<dbReference type="PRINTS" id="PR00111">
    <property type="entry name" value="ABHYDROLASE"/>
</dbReference>
<accession>A0A1G8TL36</accession>
<dbReference type="Proteomes" id="UP000198882">
    <property type="component" value="Unassembled WGS sequence"/>
</dbReference>
<evidence type="ECO:0000313" key="3">
    <source>
        <dbReference type="Proteomes" id="UP000198882"/>
    </source>
</evidence>
<dbReference type="InterPro" id="IPR000073">
    <property type="entry name" value="AB_hydrolase_1"/>
</dbReference>
<evidence type="ECO:0000313" key="2">
    <source>
        <dbReference type="EMBL" id="SDJ42104.1"/>
    </source>
</evidence>
<proteinExistence type="predicted"/>
<dbReference type="SUPFAM" id="SSF53474">
    <property type="entry name" value="alpha/beta-Hydrolases"/>
    <property type="match status" value="1"/>
</dbReference>
<dbReference type="PANTHER" id="PTHR43433">
    <property type="entry name" value="HYDROLASE, ALPHA/BETA FOLD FAMILY PROTEIN"/>
    <property type="match status" value="1"/>
</dbReference>
<sequence>MSSGHSVDVDGVRIAYDDRIPEGESAIESPPIVLVHGFASSRTNNWLDSGWYETLLEADRRVIALDCRGHGESGTPHDPAAYETDTMAKDVVALLDHLEIETADLLGYSMGGRLSLELLHTYPDRFNAGVLAGIGSATLSASDIGDAIADGLTADDPSNISNPVGRRFRTFAETTDNDLDALAACARARTPPADWEQVGEIDQPVAVVAGEDDDLVGDPEELADGFPNAEAVVVPGADHLTTVPDDRFSEGVVDFLEREGL</sequence>
<dbReference type="PANTHER" id="PTHR43433:SF5">
    <property type="entry name" value="AB HYDROLASE-1 DOMAIN-CONTAINING PROTEIN"/>
    <property type="match status" value="1"/>
</dbReference>
<organism evidence="2 3">
    <name type="scientific">Natronorubrum texcoconense</name>
    <dbReference type="NCBI Taxonomy" id="1095776"/>
    <lineage>
        <taxon>Archaea</taxon>
        <taxon>Methanobacteriati</taxon>
        <taxon>Methanobacteriota</taxon>
        <taxon>Stenosarchaea group</taxon>
        <taxon>Halobacteria</taxon>
        <taxon>Halobacteriales</taxon>
        <taxon>Natrialbaceae</taxon>
        <taxon>Natronorubrum</taxon>
    </lineage>
</organism>
<dbReference type="EMBL" id="FNFE01000001">
    <property type="protein sequence ID" value="SDJ42104.1"/>
    <property type="molecule type" value="Genomic_DNA"/>
</dbReference>
<reference evidence="3" key="1">
    <citation type="submission" date="2016-10" db="EMBL/GenBank/DDBJ databases">
        <authorList>
            <person name="Varghese N."/>
            <person name="Submissions S."/>
        </authorList>
    </citation>
    <scope>NUCLEOTIDE SEQUENCE [LARGE SCALE GENOMIC DNA]</scope>
    <source>
        <strain evidence="3">B4,CECT 8067,JCM 17497</strain>
    </source>
</reference>
<feature type="domain" description="AB hydrolase-1" evidence="1">
    <location>
        <begin position="30"/>
        <end position="140"/>
    </location>
</feature>
<dbReference type="Gene3D" id="3.40.50.1820">
    <property type="entry name" value="alpha/beta hydrolase"/>
    <property type="match status" value="1"/>
</dbReference>
<dbReference type="GO" id="GO:0004806">
    <property type="term" value="F:triacylglycerol lipase activity"/>
    <property type="evidence" value="ECO:0007669"/>
    <property type="project" value="TreeGrafter"/>
</dbReference>
<dbReference type="RefSeq" id="WP_090303038.1">
    <property type="nucleotide sequence ID" value="NZ_FNFE01000001.1"/>
</dbReference>
<dbReference type="GO" id="GO:0046503">
    <property type="term" value="P:glycerolipid catabolic process"/>
    <property type="evidence" value="ECO:0007669"/>
    <property type="project" value="TreeGrafter"/>
</dbReference>
<gene>
    <name evidence="2" type="ORF">SAMN04515672_0507</name>
</gene>
<dbReference type="Pfam" id="PF00561">
    <property type="entry name" value="Abhydrolase_1"/>
    <property type="match status" value="1"/>
</dbReference>
<dbReference type="AlphaFoldDB" id="A0A1G8TL36"/>
<evidence type="ECO:0000259" key="1">
    <source>
        <dbReference type="Pfam" id="PF00561"/>
    </source>
</evidence>
<name>A0A1G8TL36_9EURY</name>
<keyword evidence="3" id="KW-1185">Reference proteome</keyword>
<dbReference type="InterPro" id="IPR050471">
    <property type="entry name" value="AB_hydrolase"/>
</dbReference>
<protein>
    <submittedName>
        <fullName evidence="2">Pimeloyl-ACP methyl ester carboxylesterase</fullName>
    </submittedName>
</protein>